<dbReference type="EMBL" id="WJQU01000002">
    <property type="protein sequence ID" value="KAJ6641266.1"/>
    <property type="molecule type" value="Genomic_DNA"/>
</dbReference>
<feature type="compositionally biased region" description="Basic and acidic residues" evidence="1">
    <location>
        <begin position="18"/>
        <end position="32"/>
    </location>
</feature>
<feature type="non-terminal residue" evidence="2">
    <location>
        <position position="32"/>
    </location>
</feature>
<feature type="region of interest" description="Disordered" evidence="1">
    <location>
        <begin position="1"/>
        <end position="32"/>
    </location>
</feature>
<gene>
    <name evidence="2" type="ORF">Bhyg_06201</name>
</gene>
<evidence type="ECO:0000313" key="3">
    <source>
        <dbReference type="Proteomes" id="UP001151699"/>
    </source>
</evidence>
<organism evidence="2 3">
    <name type="scientific">Pseudolycoriella hygida</name>
    <dbReference type="NCBI Taxonomy" id="35572"/>
    <lineage>
        <taxon>Eukaryota</taxon>
        <taxon>Metazoa</taxon>
        <taxon>Ecdysozoa</taxon>
        <taxon>Arthropoda</taxon>
        <taxon>Hexapoda</taxon>
        <taxon>Insecta</taxon>
        <taxon>Pterygota</taxon>
        <taxon>Neoptera</taxon>
        <taxon>Endopterygota</taxon>
        <taxon>Diptera</taxon>
        <taxon>Nematocera</taxon>
        <taxon>Sciaroidea</taxon>
        <taxon>Sciaridae</taxon>
        <taxon>Pseudolycoriella</taxon>
    </lineage>
</organism>
<protein>
    <submittedName>
        <fullName evidence="2">Uncharacterized protein</fullName>
    </submittedName>
</protein>
<proteinExistence type="predicted"/>
<dbReference type="Proteomes" id="UP001151699">
    <property type="component" value="Chromosome B"/>
</dbReference>
<evidence type="ECO:0000256" key="1">
    <source>
        <dbReference type="SAM" id="MobiDB-lite"/>
    </source>
</evidence>
<name>A0A9Q0N0Y5_9DIPT</name>
<accession>A0A9Q0N0Y5</accession>
<evidence type="ECO:0000313" key="2">
    <source>
        <dbReference type="EMBL" id="KAJ6641266.1"/>
    </source>
</evidence>
<dbReference type="AlphaFoldDB" id="A0A9Q0N0Y5"/>
<comment type="caution">
    <text evidence="2">The sequence shown here is derived from an EMBL/GenBank/DDBJ whole genome shotgun (WGS) entry which is preliminary data.</text>
</comment>
<sequence length="32" mass="3385">MGGGRYSESLGCIGSPGDKPRGGIYLKEEKIE</sequence>
<keyword evidence="3" id="KW-1185">Reference proteome</keyword>
<reference evidence="2" key="1">
    <citation type="submission" date="2022-07" db="EMBL/GenBank/DDBJ databases">
        <authorList>
            <person name="Trinca V."/>
            <person name="Uliana J.V.C."/>
            <person name="Torres T.T."/>
            <person name="Ward R.J."/>
            <person name="Monesi N."/>
        </authorList>
    </citation>
    <scope>NUCLEOTIDE SEQUENCE</scope>
    <source>
        <strain evidence="2">HSMRA1968</strain>
        <tissue evidence="2">Whole embryos</tissue>
    </source>
</reference>